<dbReference type="Pfam" id="PF01381">
    <property type="entry name" value="HTH_3"/>
    <property type="match status" value="1"/>
</dbReference>
<proteinExistence type="predicted"/>
<protein>
    <submittedName>
        <fullName evidence="3">Transcriptional regulator with XRE-family HTH domain</fullName>
    </submittedName>
</protein>
<keyword evidence="4" id="KW-1185">Reference proteome</keyword>
<evidence type="ECO:0000259" key="2">
    <source>
        <dbReference type="PROSITE" id="PS50943"/>
    </source>
</evidence>
<dbReference type="InterPro" id="IPR011051">
    <property type="entry name" value="RmlC_Cupin_sf"/>
</dbReference>
<dbReference type="GO" id="GO:0003700">
    <property type="term" value="F:DNA-binding transcription factor activity"/>
    <property type="evidence" value="ECO:0007669"/>
    <property type="project" value="TreeGrafter"/>
</dbReference>
<dbReference type="InterPro" id="IPR050807">
    <property type="entry name" value="TransReg_Diox_bact_type"/>
</dbReference>
<evidence type="ECO:0000313" key="4">
    <source>
        <dbReference type="Proteomes" id="UP000537775"/>
    </source>
</evidence>
<dbReference type="PANTHER" id="PTHR46797:SF1">
    <property type="entry name" value="METHYLPHOSPHONATE SYNTHASE"/>
    <property type="match status" value="1"/>
</dbReference>
<dbReference type="PROSITE" id="PS50943">
    <property type="entry name" value="HTH_CROC1"/>
    <property type="match status" value="1"/>
</dbReference>
<dbReference type="Gene3D" id="1.10.260.40">
    <property type="entry name" value="lambda repressor-like DNA-binding domains"/>
    <property type="match status" value="1"/>
</dbReference>
<dbReference type="GO" id="GO:0005829">
    <property type="term" value="C:cytosol"/>
    <property type="evidence" value="ECO:0007669"/>
    <property type="project" value="TreeGrafter"/>
</dbReference>
<name>A0A7X0KT86_9MICO</name>
<dbReference type="SMART" id="SM00530">
    <property type="entry name" value="HTH_XRE"/>
    <property type="match status" value="1"/>
</dbReference>
<dbReference type="PANTHER" id="PTHR46797">
    <property type="entry name" value="HTH-TYPE TRANSCRIPTIONAL REGULATOR"/>
    <property type="match status" value="1"/>
</dbReference>
<dbReference type="Proteomes" id="UP000537775">
    <property type="component" value="Unassembled WGS sequence"/>
</dbReference>
<evidence type="ECO:0000313" key="3">
    <source>
        <dbReference type="EMBL" id="MBB6389822.1"/>
    </source>
</evidence>
<sequence length="191" mass="20566">MAVSDVVGRNVKRYRHERGMSMAALGERAGLAKQTIASIESGQGNPTIDTVERLASSLGVSARALLTELGTEVLHSHAASAIWRRSGKVRERPLDQAFGSGYVTNALIRVDTNRGRAVYPARGRGALRHCYVLEGELRLGPTTSPAVAVVGDFVRFPADTEHFLEAITPVATLFACTTSPQLTMDEDGGWF</sequence>
<dbReference type="SUPFAM" id="SSF51182">
    <property type="entry name" value="RmlC-like cupins"/>
    <property type="match status" value="1"/>
</dbReference>
<dbReference type="GO" id="GO:0003677">
    <property type="term" value="F:DNA binding"/>
    <property type="evidence" value="ECO:0007669"/>
    <property type="project" value="UniProtKB-KW"/>
</dbReference>
<keyword evidence="1" id="KW-0238">DNA-binding</keyword>
<dbReference type="SUPFAM" id="SSF47413">
    <property type="entry name" value="lambda repressor-like DNA-binding domains"/>
    <property type="match status" value="1"/>
</dbReference>
<reference evidence="3 4" key="1">
    <citation type="submission" date="2020-08" db="EMBL/GenBank/DDBJ databases">
        <title>Sequencing the genomes of 1000 actinobacteria strains.</title>
        <authorList>
            <person name="Klenk H.-P."/>
        </authorList>
    </citation>
    <scope>NUCLEOTIDE SEQUENCE [LARGE SCALE GENOMIC DNA]</scope>
    <source>
        <strain evidence="3 4">DSM 12511</strain>
    </source>
</reference>
<dbReference type="CDD" id="cd00093">
    <property type="entry name" value="HTH_XRE"/>
    <property type="match status" value="1"/>
</dbReference>
<dbReference type="Gene3D" id="2.60.120.10">
    <property type="entry name" value="Jelly Rolls"/>
    <property type="match status" value="1"/>
</dbReference>
<dbReference type="RefSeq" id="WP_184749105.1">
    <property type="nucleotide sequence ID" value="NZ_BAAAJR010000008.1"/>
</dbReference>
<dbReference type="AlphaFoldDB" id="A0A7X0KT86"/>
<gene>
    <name evidence="3" type="ORF">HD594_000135</name>
</gene>
<organism evidence="3 4">
    <name type="scientific">Microbacterium thalassium</name>
    <dbReference type="NCBI Taxonomy" id="362649"/>
    <lineage>
        <taxon>Bacteria</taxon>
        <taxon>Bacillati</taxon>
        <taxon>Actinomycetota</taxon>
        <taxon>Actinomycetes</taxon>
        <taxon>Micrococcales</taxon>
        <taxon>Microbacteriaceae</taxon>
        <taxon>Microbacterium</taxon>
    </lineage>
</organism>
<comment type="caution">
    <text evidence="3">The sequence shown here is derived from an EMBL/GenBank/DDBJ whole genome shotgun (WGS) entry which is preliminary data.</text>
</comment>
<dbReference type="InterPro" id="IPR014710">
    <property type="entry name" value="RmlC-like_jellyroll"/>
</dbReference>
<accession>A0A7X0KT86</accession>
<dbReference type="InterPro" id="IPR001387">
    <property type="entry name" value="Cro/C1-type_HTH"/>
</dbReference>
<dbReference type="InterPro" id="IPR010982">
    <property type="entry name" value="Lambda_DNA-bd_dom_sf"/>
</dbReference>
<feature type="domain" description="HTH cro/C1-type" evidence="2">
    <location>
        <begin position="11"/>
        <end position="65"/>
    </location>
</feature>
<dbReference type="EMBL" id="JACHML010000001">
    <property type="protein sequence ID" value="MBB6389822.1"/>
    <property type="molecule type" value="Genomic_DNA"/>
</dbReference>
<evidence type="ECO:0000256" key="1">
    <source>
        <dbReference type="ARBA" id="ARBA00023125"/>
    </source>
</evidence>